<proteinExistence type="predicted"/>
<dbReference type="SUPFAM" id="SSF46894">
    <property type="entry name" value="C-terminal effector domain of the bipartite response regulators"/>
    <property type="match status" value="1"/>
</dbReference>
<evidence type="ECO:0000259" key="6">
    <source>
        <dbReference type="PROSITE" id="PS50110"/>
    </source>
</evidence>
<feature type="domain" description="OmpR/PhoB-type" evidence="7">
    <location>
        <begin position="127"/>
        <end position="227"/>
    </location>
</feature>
<dbReference type="SMART" id="SM00862">
    <property type="entry name" value="Trans_reg_C"/>
    <property type="match status" value="1"/>
</dbReference>
<dbReference type="RefSeq" id="WP_012122745.1">
    <property type="nucleotide sequence ID" value="NC_009767.1"/>
</dbReference>
<gene>
    <name evidence="8" type="ordered locus">Rcas_4298</name>
</gene>
<dbReference type="InterPro" id="IPR001867">
    <property type="entry name" value="OmpR/PhoB-type_DNA-bd"/>
</dbReference>
<accession>A7NRX8</accession>
<dbReference type="CDD" id="cd00383">
    <property type="entry name" value="trans_reg_C"/>
    <property type="match status" value="1"/>
</dbReference>
<dbReference type="Pfam" id="PF00072">
    <property type="entry name" value="Response_reg"/>
    <property type="match status" value="1"/>
</dbReference>
<dbReference type="PROSITE" id="PS50110">
    <property type="entry name" value="RESPONSE_REGULATORY"/>
    <property type="match status" value="1"/>
</dbReference>
<dbReference type="STRING" id="383372.Rcas_4298"/>
<evidence type="ECO:0000256" key="4">
    <source>
        <dbReference type="PROSITE-ProRule" id="PRU00169"/>
    </source>
</evidence>
<protein>
    <submittedName>
        <fullName evidence="8">Two component transcriptional regulator, winged helix family</fullName>
    </submittedName>
</protein>
<dbReference type="SMART" id="SM00448">
    <property type="entry name" value="REC"/>
    <property type="match status" value="1"/>
</dbReference>
<dbReference type="GO" id="GO:0032993">
    <property type="term" value="C:protein-DNA complex"/>
    <property type="evidence" value="ECO:0007669"/>
    <property type="project" value="TreeGrafter"/>
</dbReference>
<dbReference type="InterPro" id="IPR011006">
    <property type="entry name" value="CheY-like_superfamily"/>
</dbReference>
<dbReference type="InterPro" id="IPR016032">
    <property type="entry name" value="Sig_transdc_resp-reg_C-effctor"/>
</dbReference>
<dbReference type="Gene3D" id="6.10.250.690">
    <property type="match status" value="1"/>
</dbReference>
<reference evidence="8 9" key="1">
    <citation type="submission" date="2007-08" db="EMBL/GenBank/DDBJ databases">
        <title>Complete sequence of Roseiflexus castenholzii DSM 13941.</title>
        <authorList>
            <consortium name="US DOE Joint Genome Institute"/>
            <person name="Copeland A."/>
            <person name="Lucas S."/>
            <person name="Lapidus A."/>
            <person name="Barry K."/>
            <person name="Glavina del Rio T."/>
            <person name="Dalin E."/>
            <person name="Tice H."/>
            <person name="Pitluck S."/>
            <person name="Thompson L.S."/>
            <person name="Brettin T."/>
            <person name="Bruce D."/>
            <person name="Detter J.C."/>
            <person name="Han C."/>
            <person name="Tapia R."/>
            <person name="Schmutz J."/>
            <person name="Larimer F."/>
            <person name="Land M."/>
            <person name="Hauser L."/>
            <person name="Kyrpides N."/>
            <person name="Mikhailova N."/>
            <person name="Bryant D.A."/>
            <person name="Hanada S."/>
            <person name="Tsukatani Y."/>
            <person name="Richardson P."/>
        </authorList>
    </citation>
    <scope>NUCLEOTIDE SEQUENCE [LARGE SCALE GENOMIC DNA]</scope>
    <source>
        <strain evidence="9">DSM 13941 / HLO8</strain>
    </source>
</reference>
<comment type="caution">
    <text evidence="4">Lacks conserved residue(s) required for the propagation of feature annotation.</text>
</comment>
<evidence type="ECO:0000313" key="8">
    <source>
        <dbReference type="EMBL" id="ABU60324.1"/>
    </source>
</evidence>
<keyword evidence="2" id="KW-0902">Two-component regulatory system</keyword>
<keyword evidence="3 5" id="KW-0238">DNA-binding</keyword>
<organism evidence="8 9">
    <name type="scientific">Roseiflexus castenholzii (strain DSM 13941 / HLO8)</name>
    <dbReference type="NCBI Taxonomy" id="383372"/>
    <lineage>
        <taxon>Bacteria</taxon>
        <taxon>Bacillati</taxon>
        <taxon>Chloroflexota</taxon>
        <taxon>Chloroflexia</taxon>
        <taxon>Chloroflexales</taxon>
        <taxon>Roseiflexineae</taxon>
        <taxon>Roseiflexaceae</taxon>
        <taxon>Roseiflexus</taxon>
    </lineage>
</organism>
<dbReference type="InterPro" id="IPR039420">
    <property type="entry name" value="WalR-like"/>
</dbReference>
<dbReference type="PANTHER" id="PTHR48111:SF40">
    <property type="entry name" value="PHOSPHATE REGULON TRANSCRIPTIONAL REGULATORY PROTEIN PHOB"/>
    <property type="match status" value="1"/>
</dbReference>
<dbReference type="SUPFAM" id="SSF52172">
    <property type="entry name" value="CheY-like"/>
    <property type="match status" value="1"/>
</dbReference>
<evidence type="ECO:0000313" key="9">
    <source>
        <dbReference type="Proteomes" id="UP000000263"/>
    </source>
</evidence>
<dbReference type="EMBL" id="CP000804">
    <property type="protein sequence ID" value="ABU60324.1"/>
    <property type="molecule type" value="Genomic_DNA"/>
</dbReference>
<dbReference type="GO" id="GO:0005829">
    <property type="term" value="C:cytosol"/>
    <property type="evidence" value="ECO:0007669"/>
    <property type="project" value="TreeGrafter"/>
</dbReference>
<dbReference type="OrthoDB" id="1646152at2"/>
<dbReference type="PANTHER" id="PTHR48111">
    <property type="entry name" value="REGULATOR OF RPOS"/>
    <property type="match status" value="1"/>
</dbReference>
<dbReference type="Gene3D" id="3.40.50.2300">
    <property type="match status" value="1"/>
</dbReference>
<dbReference type="InterPro" id="IPR001789">
    <property type="entry name" value="Sig_transdc_resp-reg_receiver"/>
</dbReference>
<dbReference type="Pfam" id="PF00486">
    <property type="entry name" value="Trans_reg_C"/>
    <property type="match status" value="1"/>
</dbReference>
<evidence type="ECO:0000256" key="2">
    <source>
        <dbReference type="ARBA" id="ARBA00023012"/>
    </source>
</evidence>
<dbReference type="Proteomes" id="UP000000263">
    <property type="component" value="Chromosome"/>
</dbReference>
<dbReference type="KEGG" id="rca:Rcas_4298"/>
<evidence type="ECO:0000256" key="1">
    <source>
        <dbReference type="ARBA" id="ARBA00022553"/>
    </source>
</evidence>
<dbReference type="eggNOG" id="COG0745">
    <property type="taxonomic scope" value="Bacteria"/>
</dbReference>
<evidence type="ECO:0000256" key="3">
    <source>
        <dbReference type="ARBA" id="ARBA00023125"/>
    </source>
</evidence>
<evidence type="ECO:0000256" key="5">
    <source>
        <dbReference type="PROSITE-ProRule" id="PRU01091"/>
    </source>
</evidence>
<dbReference type="HOGENOM" id="CLU_000445_30_4_0"/>
<dbReference type="InterPro" id="IPR036388">
    <property type="entry name" value="WH-like_DNA-bd_sf"/>
</dbReference>
<dbReference type="Gene3D" id="1.10.10.10">
    <property type="entry name" value="Winged helix-like DNA-binding domain superfamily/Winged helix DNA-binding domain"/>
    <property type="match status" value="1"/>
</dbReference>
<sequence>MPHIHLVDSDSTSLSITAALLERAHYHISSSSGGRDALRAVFGSMPDMVILEAELNDYDGFEVLRRIRRSLDTPVVFYSQRARAEDRIMGLRLGADDYVAKYTPASEFVARVGAVLRRCQQARRPPLERLSCGSWVLDPAGQICVASDRPAVELTPREVHLLSFLMKRSGQVCTTSQIIQHIWGYTTRQSRSIVATSVWRLRAKLERDADQPRHILTVRNIGYTFVP</sequence>
<dbReference type="GO" id="GO:0000976">
    <property type="term" value="F:transcription cis-regulatory region binding"/>
    <property type="evidence" value="ECO:0007669"/>
    <property type="project" value="TreeGrafter"/>
</dbReference>
<dbReference type="GO" id="GO:0000156">
    <property type="term" value="F:phosphorelay response regulator activity"/>
    <property type="evidence" value="ECO:0007669"/>
    <property type="project" value="TreeGrafter"/>
</dbReference>
<feature type="domain" description="Response regulatory" evidence="6">
    <location>
        <begin position="3"/>
        <end position="116"/>
    </location>
</feature>
<dbReference type="AlphaFoldDB" id="A7NRX8"/>
<evidence type="ECO:0000259" key="7">
    <source>
        <dbReference type="PROSITE" id="PS51755"/>
    </source>
</evidence>
<dbReference type="GO" id="GO:0006355">
    <property type="term" value="P:regulation of DNA-templated transcription"/>
    <property type="evidence" value="ECO:0007669"/>
    <property type="project" value="InterPro"/>
</dbReference>
<keyword evidence="9" id="KW-1185">Reference proteome</keyword>
<dbReference type="PROSITE" id="PS51755">
    <property type="entry name" value="OMPR_PHOB"/>
    <property type="match status" value="1"/>
</dbReference>
<keyword evidence="1" id="KW-0597">Phosphoprotein</keyword>
<name>A7NRX8_ROSCS</name>
<feature type="DNA-binding region" description="OmpR/PhoB-type" evidence="5">
    <location>
        <begin position="127"/>
        <end position="227"/>
    </location>
</feature>